<sequence>MQKIYDLIIVGGGPGGIASAVEASIFKMDKILMIEKGDNHSQTIRQYYKDSKRVDKDWKGQTVDMIGNVDFFDGTKESTLEYFETLLDADGIETLFNTEVDRVTKEGNIFSVVTPQGDFSAKNVIVAIGRMGKPNKPSYKIPRTIKAVVNFNPYECRGNEKILVVGGGDSAVEYACQLTTINDVTLSYRRDSFSKINDINQEMIERYDQEERLRVRYGIDIESIENAEGKVKVNYNNGFSTVYDRVIYALGGTTPVDFLQKSNIDIDEKDRPIYDEKYQTSVDGLYIAGDIIYDNGGSIAMAINHAYDALQDMIEK</sequence>
<dbReference type="PANTHER" id="PTHR48105">
    <property type="entry name" value="THIOREDOXIN REDUCTASE 1-RELATED-RELATED"/>
    <property type="match status" value="1"/>
</dbReference>
<dbReference type="PRINTS" id="PR00368">
    <property type="entry name" value="FADPNR"/>
</dbReference>
<dbReference type="EC" id="1.8.1.9" evidence="3"/>
<reference evidence="3" key="1">
    <citation type="submission" date="2016-10" db="EMBL/GenBank/DDBJ databases">
        <authorList>
            <person name="de Groot N.N."/>
        </authorList>
    </citation>
    <scope>NUCLEOTIDE SEQUENCE</scope>
</reference>
<protein>
    <submittedName>
        <fullName evidence="3">Thioredoxin reductase</fullName>
        <ecNumber evidence="3">1.8.1.9</ecNumber>
    </submittedName>
</protein>
<gene>
    <name evidence="3" type="ORF">MNB_SV-12-350</name>
</gene>
<evidence type="ECO:0000256" key="2">
    <source>
        <dbReference type="ARBA" id="ARBA00023002"/>
    </source>
</evidence>
<dbReference type="AlphaFoldDB" id="A0A1W1C3N3"/>
<dbReference type="InterPro" id="IPR050097">
    <property type="entry name" value="Ferredoxin-NADP_redctase_2"/>
</dbReference>
<dbReference type="GO" id="GO:0004791">
    <property type="term" value="F:thioredoxin-disulfide reductase (NADPH) activity"/>
    <property type="evidence" value="ECO:0007669"/>
    <property type="project" value="UniProtKB-EC"/>
</dbReference>
<dbReference type="Pfam" id="PF13738">
    <property type="entry name" value="Pyr_redox_3"/>
    <property type="match status" value="1"/>
</dbReference>
<evidence type="ECO:0000256" key="1">
    <source>
        <dbReference type="ARBA" id="ARBA00022630"/>
    </source>
</evidence>
<keyword evidence="1" id="KW-0285">Flavoprotein</keyword>
<name>A0A1W1C3N3_9ZZZZ</name>
<dbReference type="SUPFAM" id="SSF51905">
    <property type="entry name" value="FAD/NAD(P)-binding domain"/>
    <property type="match status" value="1"/>
</dbReference>
<proteinExistence type="predicted"/>
<dbReference type="PRINTS" id="PR00469">
    <property type="entry name" value="PNDRDTASEII"/>
</dbReference>
<evidence type="ECO:0000313" key="3">
    <source>
        <dbReference type="EMBL" id="SFV60344.1"/>
    </source>
</evidence>
<dbReference type="Gene3D" id="3.50.50.60">
    <property type="entry name" value="FAD/NAD(P)-binding domain"/>
    <property type="match status" value="2"/>
</dbReference>
<accession>A0A1W1C3N3</accession>
<dbReference type="EMBL" id="FPHE01000096">
    <property type="protein sequence ID" value="SFV60344.1"/>
    <property type="molecule type" value="Genomic_DNA"/>
</dbReference>
<dbReference type="InterPro" id="IPR036188">
    <property type="entry name" value="FAD/NAD-bd_sf"/>
</dbReference>
<organism evidence="3">
    <name type="scientific">hydrothermal vent metagenome</name>
    <dbReference type="NCBI Taxonomy" id="652676"/>
    <lineage>
        <taxon>unclassified sequences</taxon>
        <taxon>metagenomes</taxon>
        <taxon>ecological metagenomes</taxon>
    </lineage>
</organism>
<keyword evidence="2 3" id="KW-0560">Oxidoreductase</keyword>